<accession>A0AAV6STQ8</accession>
<proteinExistence type="predicted"/>
<organism evidence="1 2">
    <name type="scientific">Solea senegalensis</name>
    <name type="common">Senegalese sole</name>
    <dbReference type="NCBI Taxonomy" id="28829"/>
    <lineage>
        <taxon>Eukaryota</taxon>
        <taxon>Metazoa</taxon>
        <taxon>Chordata</taxon>
        <taxon>Craniata</taxon>
        <taxon>Vertebrata</taxon>
        <taxon>Euteleostomi</taxon>
        <taxon>Actinopterygii</taxon>
        <taxon>Neopterygii</taxon>
        <taxon>Teleostei</taxon>
        <taxon>Neoteleostei</taxon>
        <taxon>Acanthomorphata</taxon>
        <taxon>Carangaria</taxon>
        <taxon>Pleuronectiformes</taxon>
        <taxon>Pleuronectoidei</taxon>
        <taxon>Soleidae</taxon>
        <taxon>Solea</taxon>
    </lineage>
</organism>
<sequence>MAKDRRKLQNFCEGTKGIKRLAIPSVSTKGKLPLFQRNSSETVVVEEADNRRCLALPVLFNMMFLHVPLDCTPGGFPPAAAFCNDPKGSNHLLPSHRLYLPDLPQRIMGHTGRLNTSSLTAIGMSVSSGSWPRHCHQYQGPPLDLESLRGPLHKSTSALCTNPLTHINYLPSALCVCGPRLCFCREKKGNTGVLIDSANRSSG</sequence>
<reference evidence="1 2" key="1">
    <citation type="journal article" date="2021" name="Sci. Rep.">
        <title>Chromosome anchoring in Senegalese sole (Solea senegalensis) reveals sex-associated markers and genome rearrangements in flatfish.</title>
        <authorList>
            <person name="Guerrero-Cozar I."/>
            <person name="Gomez-Garrido J."/>
            <person name="Berbel C."/>
            <person name="Martinez-Blanch J.F."/>
            <person name="Alioto T."/>
            <person name="Claros M.G."/>
            <person name="Gagnaire P.A."/>
            <person name="Manchado M."/>
        </authorList>
    </citation>
    <scope>NUCLEOTIDE SEQUENCE [LARGE SCALE GENOMIC DNA]</scope>
    <source>
        <strain evidence="1">Sse05_10M</strain>
    </source>
</reference>
<dbReference type="Proteomes" id="UP000693946">
    <property type="component" value="Linkage Group LG11"/>
</dbReference>
<dbReference type="AlphaFoldDB" id="A0AAV6STQ8"/>
<protein>
    <submittedName>
        <fullName evidence="1">Uncharacterized protein</fullName>
    </submittedName>
</protein>
<evidence type="ECO:0000313" key="1">
    <source>
        <dbReference type="EMBL" id="KAG7520871.1"/>
    </source>
</evidence>
<dbReference type="EMBL" id="JAGKHQ010000003">
    <property type="protein sequence ID" value="KAG7520871.1"/>
    <property type="molecule type" value="Genomic_DNA"/>
</dbReference>
<evidence type="ECO:0000313" key="2">
    <source>
        <dbReference type="Proteomes" id="UP000693946"/>
    </source>
</evidence>
<gene>
    <name evidence="1" type="ORF">JOB18_037603</name>
</gene>
<name>A0AAV6STQ8_SOLSE</name>
<comment type="caution">
    <text evidence="1">The sequence shown here is derived from an EMBL/GenBank/DDBJ whole genome shotgun (WGS) entry which is preliminary data.</text>
</comment>
<keyword evidence="2" id="KW-1185">Reference proteome</keyword>